<evidence type="ECO:0000313" key="2">
    <source>
        <dbReference type="Proteomes" id="UP001642360"/>
    </source>
</evidence>
<dbReference type="Proteomes" id="UP001642360">
    <property type="component" value="Unassembled WGS sequence"/>
</dbReference>
<evidence type="ECO:0008006" key="3">
    <source>
        <dbReference type="Google" id="ProtNLM"/>
    </source>
</evidence>
<protein>
    <recommendedName>
        <fullName evidence="3">Late embryogenesis abundant protein</fullName>
    </recommendedName>
</protein>
<feature type="non-terminal residue" evidence="1">
    <location>
        <position position="1"/>
    </location>
</feature>
<dbReference type="EMBL" id="CAUOFW020008586">
    <property type="protein sequence ID" value="CAK9183256.1"/>
    <property type="molecule type" value="Genomic_DNA"/>
</dbReference>
<proteinExistence type="predicted"/>
<reference evidence="1 2" key="1">
    <citation type="submission" date="2024-02" db="EMBL/GenBank/DDBJ databases">
        <authorList>
            <person name="Vignale AGUSTIN F."/>
            <person name="Sosa J E."/>
            <person name="Modenutti C."/>
        </authorList>
    </citation>
    <scope>NUCLEOTIDE SEQUENCE [LARGE SCALE GENOMIC DNA]</scope>
</reference>
<dbReference type="AlphaFoldDB" id="A0ABC8UQC5"/>
<accession>A0ABC8UQC5</accession>
<organism evidence="1 2">
    <name type="scientific">Ilex paraguariensis</name>
    <name type="common">yerba mate</name>
    <dbReference type="NCBI Taxonomy" id="185542"/>
    <lineage>
        <taxon>Eukaryota</taxon>
        <taxon>Viridiplantae</taxon>
        <taxon>Streptophyta</taxon>
        <taxon>Embryophyta</taxon>
        <taxon>Tracheophyta</taxon>
        <taxon>Spermatophyta</taxon>
        <taxon>Magnoliopsida</taxon>
        <taxon>eudicotyledons</taxon>
        <taxon>Gunneridae</taxon>
        <taxon>Pentapetalae</taxon>
        <taxon>asterids</taxon>
        <taxon>campanulids</taxon>
        <taxon>Aquifoliales</taxon>
        <taxon>Aquifoliaceae</taxon>
        <taxon>Ilex</taxon>
    </lineage>
</organism>
<comment type="caution">
    <text evidence="1">The sequence shown here is derived from an EMBL/GenBank/DDBJ whole genome shotgun (WGS) entry which is preliminary data.</text>
</comment>
<gene>
    <name evidence="1" type="ORF">ILEXP_LOCUS53511</name>
</gene>
<name>A0ABC8UQC5_9AQUA</name>
<keyword evidence="2" id="KW-1185">Reference proteome</keyword>
<sequence length="124" mass="13190">VLETSGEGIAQGELAPSLVVDCSVQHLVNDAETVNANEESAAPETMVPTDVENVNGNQYEGIINDVAAQAIVHANVNVAKKEAAILATMLQESYKDPISSSPNHRGSLILDARRVSFNLNNLNH</sequence>
<evidence type="ECO:0000313" key="1">
    <source>
        <dbReference type="EMBL" id="CAK9183256.1"/>
    </source>
</evidence>